<dbReference type="PANTHER" id="PTHR40621">
    <property type="entry name" value="TRANSCRIPTION FACTOR KAPC-RELATED"/>
    <property type="match status" value="1"/>
</dbReference>
<feature type="compositionally biased region" description="Polar residues" evidence="3">
    <location>
        <begin position="26"/>
        <end position="39"/>
    </location>
</feature>
<feature type="compositionally biased region" description="Low complexity" evidence="3">
    <location>
        <begin position="384"/>
        <end position="393"/>
    </location>
</feature>
<organism evidence="5 6">
    <name type="scientific">Decorospora gaudefroyi</name>
    <dbReference type="NCBI Taxonomy" id="184978"/>
    <lineage>
        <taxon>Eukaryota</taxon>
        <taxon>Fungi</taxon>
        <taxon>Dikarya</taxon>
        <taxon>Ascomycota</taxon>
        <taxon>Pezizomycotina</taxon>
        <taxon>Dothideomycetes</taxon>
        <taxon>Pleosporomycetidae</taxon>
        <taxon>Pleosporales</taxon>
        <taxon>Pleosporineae</taxon>
        <taxon>Pleosporaceae</taxon>
        <taxon>Decorospora</taxon>
    </lineage>
</organism>
<dbReference type="GO" id="GO:0090575">
    <property type="term" value="C:RNA polymerase II transcription regulator complex"/>
    <property type="evidence" value="ECO:0007669"/>
    <property type="project" value="TreeGrafter"/>
</dbReference>
<evidence type="ECO:0000313" key="6">
    <source>
        <dbReference type="Proteomes" id="UP000800040"/>
    </source>
</evidence>
<name>A0A6A5KCS5_9PLEO</name>
<dbReference type="EMBL" id="ML975307">
    <property type="protein sequence ID" value="KAF1834139.1"/>
    <property type="molecule type" value="Genomic_DNA"/>
</dbReference>
<dbReference type="InterPro" id="IPR050936">
    <property type="entry name" value="AP-1-like"/>
</dbReference>
<evidence type="ECO:0000259" key="4">
    <source>
        <dbReference type="SMART" id="SM00338"/>
    </source>
</evidence>
<dbReference type="SUPFAM" id="SSF57959">
    <property type="entry name" value="Leucine zipper domain"/>
    <property type="match status" value="1"/>
</dbReference>
<dbReference type="CDD" id="cd14688">
    <property type="entry name" value="bZIP_YAP"/>
    <property type="match status" value="1"/>
</dbReference>
<reference evidence="5" key="1">
    <citation type="submission" date="2020-01" db="EMBL/GenBank/DDBJ databases">
        <authorList>
            <consortium name="DOE Joint Genome Institute"/>
            <person name="Haridas S."/>
            <person name="Albert R."/>
            <person name="Binder M."/>
            <person name="Bloem J."/>
            <person name="Labutti K."/>
            <person name="Salamov A."/>
            <person name="Andreopoulos B."/>
            <person name="Baker S.E."/>
            <person name="Barry K."/>
            <person name="Bills G."/>
            <person name="Bluhm B.H."/>
            <person name="Cannon C."/>
            <person name="Castanera R."/>
            <person name="Culley D.E."/>
            <person name="Daum C."/>
            <person name="Ezra D."/>
            <person name="Gonzalez J.B."/>
            <person name="Henrissat B."/>
            <person name="Kuo A."/>
            <person name="Liang C."/>
            <person name="Lipzen A."/>
            <person name="Lutzoni F."/>
            <person name="Magnuson J."/>
            <person name="Mondo S."/>
            <person name="Nolan M."/>
            <person name="Ohm R."/>
            <person name="Pangilinan J."/>
            <person name="Park H.-J."/>
            <person name="Ramirez L."/>
            <person name="Alfaro M."/>
            <person name="Sun H."/>
            <person name="Tritt A."/>
            <person name="Yoshinaga Y."/>
            <person name="Zwiers L.-H."/>
            <person name="Turgeon B.G."/>
            <person name="Goodwin S.B."/>
            <person name="Spatafora J.W."/>
            <person name="Crous P.W."/>
            <person name="Grigoriev I.V."/>
        </authorList>
    </citation>
    <scope>NUCLEOTIDE SEQUENCE</scope>
    <source>
        <strain evidence="5">P77</strain>
    </source>
</reference>
<sequence>MPVFDDDDATTATATATATTTATATPSPVEQPESSASTQPRRDKGKGRALCPQFKLPQEYVTTLSASASQSGPSSQAGRGLMSRSYTVPPRPRPGRKPATDEPESKRKAQNRASQRSFRARKQKTAQDLTERLAKSEHDRKEQNNAHLHTIAQLREQLQQALDEVTMYREEIERMRQERSHAVLQPDMRFYGSGPRFYPLGDARHDGPLRSSFGSADGYTPELTGSEPECARCRPDYCACHAEMTNGTPFGSDAPGAMDSVSMTGVLRGGSGDEDPDEDKEYDELETDFTAKMTTTDLTKAPDCGFCGGDKDVCVCIDPSVRPVGDDDVVLLPRASRSSAQDVKPTVAMTGPGSCADCQTNPQQRAWCQRVAQLRNEATPPPSSRRSSSKSSSLDIMEPKVFTSIDLNEGRSAAVVSTPTVGCRDAFKLLDGRVSTDPNAMDWRQLKPVPHTFTHLETRRDTFTMEPGMYSAMELDASSILTTLQHAQRPLQPRPSDGTHARLVKEAEERRQASFSPRTAADDDAMLDAVSQYNIGN</sequence>
<gene>
    <name evidence="5" type="ORF">BDW02DRAFT_589186</name>
</gene>
<dbReference type="SMART" id="SM00338">
    <property type="entry name" value="BRLZ"/>
    <property type="match status" value="1"/>
</dbReference>
<dbReference type="GO" id="GO:0000976">
    <property type="term" value="F:transcription cis-regulatory region binding"/>
    <property type="evidence" value="ECO:0007669"/>
    <property type="project" value="InterPro"/>
</dbReference>
<dbReference type="OrthoDB" id="5374328at2759"/>
<dbReference type="AlphaFoldDB" id="A0A6A5KCS5"/>
<evidence type="ECO:0000256" key="2">
    <source>
        <dbReference type="ARBA" id="ARBA00023242"/>
    </source>
</evidence>
<feature type="compositionally biased region" description="Basic and acidic residues" evidence="3">
    <location>
        <begin position="129"/>
        <end position="143"/>
    </location>
</feature>
<dbReference type="GO" id="GO:0001228">
    <property type="term" value="F:DNA-binding transcription activator activity, RNA polymerase II-specific"/>
    <property type="evidence" value="ECO:0007669"/>
    <property type="project" value="TreeGrafter"/>
</dbReference>
<dbReference type="PANTHER" id="PTHR40621:SF6">
    <property type="entry name" value="AP-1-LIKE TRANSCRIPTION FACTOR YAP1-RELATED"/>
    <property type="match status" value="1"/>
</dbReference>
<dbReference type="Proteomes" id="UP000800040">
    <property type="component" value="Unassembled WGS sequence"/>
</dbReference>
<accession>A0A6A5KCS5</accession>
<feature type="compositionally biased region" description="Basic and acidic residues" evidence="3">
    <location>
        <begin position="98"/>
        <end position="107"/>
    </location>
</feature>
<comment type="subcellular location">
    <subcellularLocation>
        <location evidence="1">Nucleus</location>
    </subcellularLocation>
</comment>
<feature type="region of interest" description="Disordered" evidence="3">
    <location>
        <begin position="1"/>
        <end position="143"/>
    </location>
</feature>
<dbReference type="InterPro" id="IPR004827">
    <property type="entry name" value="bZIP"/>
</dbReference>
<evidence type="ECO:0000256" key="1">
    <source>
        <dbReference type="ARBA" id="ARBA00004123"/>
    </source>
</evidence>
<feature type="compositionally biased region" description="Low complexity" evidence="3">
    <location>
        <begin position="10"/>
        <end position="25"/>
    </location>
</feature>
<feature type="compositionally biased region" description="Low complexity" evidence="3">
    <location>
        <begin position="65"/>
        <end position="78"/>
    </location>
</feature>
<feature type="domain" description="BZIP" evidence="4">
    <location>
        <begin position="99"/>
        <end position="167"/>
    </location>
</feature>
<feature type="region of interest" description="Disordered" evidence="3">
    <location>
        <begin position="375"/>
        <end position="395"/>
    </location>
</feature>
<evidence type="ECO:0000256" key="3">
    <source>
        <dbReference type="SAM" id="MobiDB-lite"/>
    </source>
</evidence>
<protein>
    <recommendedName>
        <fullName evidence="4">BZIP domain-containing protein</fullName>
    </recommendedName>
</protein>
<keyword evidence="2" id="KW-0539">Nucleus</keyword>
<proteinExistence type="predicted"/>
<evidence type="ECO:0000313" key="5">
    <source>
        <dbReference type="EMBL" id="KAF1834139.1"/>
    </source>
</evidence>
<dbReference type="InterPro" id="IPR046347">
    <property type="entry name" value="bZIP_sf"/>
</dbReference>
<keyword evidence="6" id="KW-1185">Reference proteome</keyword>
<dbReference type="Gene3D" id="1.20.5.170">
    <property type="match status" value="1"/>
</dbReference>